<dbReference type="WBParaSite" id="Hba_19351">
    <property type="protein sequence ID" value="Hba_19351"/>
    <property type="gene ID" value="Hba_19351"/>
</dbReference>
<sequence>MEPNLNKSERCPDMVINNKKRKENWIRLSELWSRISFMVYHPLSLTQSPALADGNSSEQPFLMLSKFVILCCGSLLEASDGQRGLSPSLQKILYILHWMLLDSASECAENSGDKEDVSQMRVQGLFSISSIQLFVYLIAPLADVVSEEDISSNIRLESGLKIWQALWQYRQPDVWCFHAPVKQRRDELPMVTFVRRQTAVSNPPNQGIYLGDDESKPRRPSIVPPPKPPRTDQTVLNEKRRREQEKIKIETKKQEIDTIKPQKPKALVIEMPGPASSPTAKLPTERTSSIVRSVSEYKATEVAVDTRNRISKSNTANAFDISPTSTTDETTSSSSQLTVVPLITTFPKPKIDTSTVTREPPKICEAVPRQKSGDGLSTDDELDEYSQPDPTIATFLDMAVIRALLIIHWQEQGVYWAMRYLLNRLEEIQIDITYQNPTWEEFQLPEGKEEEDRTRLHVAFNDSRSDPSLNNSTEILSIREDSGSMSNVSSKSADKVNEKIAAQYYPEIHYCYLVNRSNLDRNKLISNNRAKARSNSTF</sequence>
<evidence type="ECO:0000313" key="4">
    <source>
        <dbReference type="WBParaSite" id="Hba_19351"/>
    </source>
</evidence>
<dbReference type="PANTHER" id="PTHR31781:SF1">
    <property type="entry name" value="PROTEIN UNC-80 HOMOLOG"/>
    <property type="match status" value="1"/>
</dbReference>
<feature type="region of interest" description="Disordered" evidence="1">
    <location>
        <begin position="202"/>
        <end position="244"/>
    </location>
</feature>
<accession>A0A1I7XNI6</accession>
<dbReference type="Proteomes" id="UP000095283">
    <property type="component" value="Unplaced"/>
</dbReference>
<dbReference type="GO" id="GO:0005261">
    <property type="term" value="F:monoatomic cation channel activity"/>
    <property type="evidence" value="ECO:0007669"/>
    <property type="project" value="TreeGrafter"/>
</dbReference>
<dbReference type="GO" id="GO:0030424">
    <property type="term" value="C:axon"/>
    <property type="evidence" value="ECO:0007669"/>
    <property type="project" value="TreeGrafter"/>
</dbReference>
<keyword evidence="3" id="KW-1185">Reference proteome</keyword>
<proteinExistence type="predicted"/>
<evidence type="ECO:0000259" key="2">
    <source>
        <dbReference type="Pfam" id="PF15778"/>
    </source>
</evidence>
<dbReference type="InterPro" id="IPR031542">
    <property type="entry name" value="UNC80_N"/>
</dbReference>
<reference evidence="4" key="1">
    <citation type="submission" date="2016-11" db="UniProtKB">
        <authorList>
            <consortium name="WormBaseParasite"/>
        </authorList>
    </citation>
    <scope>IDENTIFICATION</scope>
</reference>
<feature type="domain" description="Cation channel complex component UNC80 N-terminal" evidence="2">
    <location>
        <begin position="67"/>
        <end position="184"/>
    </location>
</feature>
<dbReference type="Pfam" id="PF15778">
    <property type="entry name" value="UNC80_N"/>
    <property type="match status" value="1"/>
</dbReference>
<name>A0A1I7XNI6_HETBA</name>
<evidence type="ECO:0000256" key="1">
    <source>
        <dbReference type="SAM" id="MobiDB-lite"/>
    </source>
</evidence>
<dbReference type="PANTHER" id="PTHR31781">
    <property type="entry name" value="UNC80"/>
    <property type="match status" value="1"/>
</dbReference>
<protein>
    <submittedName>
        <fullName evidence="4">UNC80 domain-containing protein</fullName>
    </submittedName>
</protein>
<organism evidence="3 4">
    <name type="scientific">Heterorhabditis bacteriophora</name>
    <name type="common">Entomopathogenic nematode worm</name>
    <dbReference type="NCBI Taxonomy" id="37862"/>
    <lineage>
        <taxon>Eukaryota</taxon>
        <taxon>Metazoa</taxon>
        <taxon>Ecdysozoa</taxon>
        <taxon>Nematoda</taxon>
        <taxon>Chromadorea</taxon>
        <taxon>Rhabditida</taxon>
        <taxon>Rhabditina</taxon>
        <taxon>Rhabditomorpha</taxon>
        <taxon>Strongyloidea</taxon>
        <taxon>Heterorhabditidae</taxon>
        <taxon>Heterorhabditis</taxon>
    </lineage>
</organism>
<evidence type="ECO:0000313" key="3">
    <source>
        <dbReference type="Proteomes" id="UP000095283"/>
    </source>
</evidence>
<dbReference type="GO" id="GO:0034703">
    <property type="term" value="C:cation channel complex"/>
    <property type="evidence" value="ECO:0007669"/>
    <property type="project" value="TreeGrafter"/>
</dbReference>
<dbReference type="GO" id="GO:0055080">
    <property type="term" value="P:monoatomic cation homeostasis"/>
    <property type="evidence" value="ECO:0007669"/>
    <property type="project" value="TreeGrafter"/>
</dbReference>
<dbReference type="AlphaFoldDB" id="A0A1I7XNI6"/>